<gene>
    <name evidence="1" type="ORF">TUM17379_27970</name>
</gene>
<organism evidence="1 2">
    <name type="scientific">Shewanella algae</name>
    <dbReference type="NCBI Taxonomy" id="38313"/>
    <lineage>
        <taxon>Bacteria</taxon>
        <taxon>Pseudomonadati</taxon>
        <taxon>Pseudomonadota</taxon>
        <taxon>Gammaproteobacteria</taxon>
        <taxon>Alteromonadales</taxon>
        <taxon>Shewanellaceae</taxon>
        <taxon>Shewanella</taxon>
    </lineage>
</organism>
<sequence>MGLGEVLKGLYALDLTAGILIQEVKADKVGIGGNTAAAKAIPTGSGYDPPTEVPCEALSANGVGSIVPVIRL</sequence>
<name>A0AAD1KAG2_9GAMM</name>
<accession>A0AAD1KAG2</accession>
<evidence type="ECO:0000313" key="2">
    <source>
        <dbReference type="Proteomes" id="UP000825078"/>
    </source>
</evidence>
<dbReference type="EMBL" id="AP024613">
    <property type="protein sequence ID" value="BCV45779.1"/>
    <property type="molecule type" value="Genomic_DNA"/>
</dbReference>
<evidence type="ECO:0000313" key="1">
    <source>
        <dbReference type="EMBL" id="BCV45779.1"/>
    </source>
</evidence>
<reference evidence="1" key="1">
    <citation type="submission" date="2021-05" db="EMBL/GenBank/DDBJ databases">
        <title>Molecular characterization for Shewanella algae harboring chromosomal blaOXA-55-like strains isolated from clinical and environment sample.</title>
        <authorList>
            <person name="Ohama Y."/>
            <person name="Aoki K."/>
            <person name="Harada S."/>
            <person name="Moriya K."/>
            <person name="Ishii Y."/>
            <person name="Tateda K."/>
        </authorList>
    </citation>
    <scope>NUCLEOTIDE SEQUENCE</scope>
    <source>
        <strain evidence="1">TUM17379</strain>
    </source>
</reference>
<dbReference type="AlphaFoldDB" id="A0AAD1KAG2"/>
<protein>
    <submittedName>
        <fullName evidence="1">Uncharacterized protein</fullName>
    </submittedName>
</protein>
<dbReference type="Proteomes" id="UP000825078">
    <property type="component" value="Chromosome"/>
</dbReference>
<proteinExistence type="predicted"/>